<gene>
    <name evidence="1" type="ORF">ACFO8L_35850</name>
</gene>
<comment type="caution">
    <text evidence="1">The sequence shown here is derived from an EMBL/GenBank/DDBJ whole genome shotgun (WGS) entry which is preliminary data.</text>
</comment>
<evidence type="ECO:0000313" key="2">
    <source>
        <dbReference type="Proteomes" id="UP001595891"/>
    </source>
</evidence>
<evidence type="ECO:0000313" key="1">
    <source>
        <dbReference type="EMBL" id="MFC4591514.1"/>
    </source>
</evidence>
<organism evidence="1 2">
    <name type="scientific">Sphaerisporangium corydalis</name>
    <dbReference type="NCBI Taxonomy" id="1441875"/>
    <lineage>
        <taxon>Bacteria</taxon>
        <taxon>Bacillati</taxon>
        <taxon>Actinomycetota</taxon>
        <taxon>Actinomycetes</taxon>
        <taxon>Streptosporangiales</taxon>
        <taxon>Streptosporangiaceae</taxon>
        <taxon>Sphaerisporangium</taxon>
    </lineage>
</organism>
<dbReference type="RefSeq" id="WP_262847176.1">
    <property type="nucleotide sequence ID" value="NZ_JANZYP010000059.1"/>
</dbReference>
<name>A0ABV9ERU1_9ACTN</name>
<accession>A0ABV9ERU1</accession>
<dbReference type="EMBL" id="JBHSFN010000033">
    <property type="protein sequence ID" value="MFC4591514.1"/>
    <property type="molecule type" value="Genomic_DNA"/>
</dbReference>
<dbReference type="Proteomes" id="UP001595891">
    <property type="component" value="Unassembled WGS sequence"/>
</dbReference>
<sequence>MLHTVLRRRAAGERVQDIRMDLIIPTGRRKGGNPSLASLYRALADYDKTQAHPEVVEQARAEFAELRSGAR</sequence>
<keyword evidence="2" id="KW-1185">Reference proteome</keyword>
<reference evidence="2" key="1">
    <citation type="journal article" date="2019" name="Int. J. Syst. Evol. Microbiol.">
        <title>The Global Catalogue of Microorganisms (GCM) 10K type strain sequencing project: providing services to taxonomists for standard genome sequencing and annotation.</title>
        <authorList>
            <consortium name="The Broad Institute Genomics Platform"/>
            <consortium name="The Broad Institute Genome Sequencing Center for Infectious Disease"/>
            <person name="Wu L."/>
            <person name="Ma J."/>
        </authorList>
    </citation>
    <scope>NUCLEOTIDE SEQUENCE [LARGE SCALE GENOMIC DNA]</scope>
    <source>
        <strain evidence="2">CCUG 49560</strain>
    </source>
</reference>
<protein>
    <submittedName>
        <fullName evidence="1">Uncharacterized protein</fullName>
    </submittedName>
</protein>
<proteinExistence type="predicted"/>